<evidence type="ECO:0000313" key="2">
    <source>
        <dbReference type="Proteomes" id="UP000245712"/>
    </source>
</evidence>
<comment type="caution">
    <text evidence="1">The sequence shown here is derived from an EMBL/GenBank/DDBJ whole genome shotgun (WGS) entry which is preliminary data.</text>
</comment>
<accession>A0ABX5K715</accession>
<protein>
    <submittedName>
        <fullName evidence="1">Uncharacterized protein</fullName>
    </submittedName>
</protein>
<dbReference type="Proteomes" id="UP000245712">
    <property type="component" value="Unassembled WGS sequence"/>
</dbReference>
<evidence type="ECO:0000313" key="1">
    <source>
        <dbReference type="EMBL" id="PVX61238.1"/>
    </source>
</evidence>
<keyword evidence="2" id="KW-1185">Reference proteome</keyword>
<name>A0ABX5K715_9BURK</name>
<dbReference type="EMBL" id="QEOB01000042">
    <property type="protein sequence ID" value="PVX61238.1"/>
    <property type="molecule type" value="Genomic_DNA"/>
</dbReference>
<sequence>MNLHNIAGPIVAAVNPWITASIQPSQGYTTNGDGSRAPAYGDAIPMQVQMQPLQYRDLVQIDGLNIGGKRRAMYANGEWDAVVRSQQEGGDLVTLPDGSVWLLVFQFEDWSSTSQWSKFCVTLQNGS</sequence>
<proteinExistence type="predicted"/>
<dbReference type="RefSeq" id="WP_116614969.1">
    <property type="nucleotide sequence ID" value="NZ_QEOB01000042.1"/>
</dbReference>
<gene>
    <name evidence="1" type="ORF">C7402_14229</name>
</gene>
<reference evidence="1 2" key="1">
    <citation type="submission" date="2018-05" db="EMBL/GenBank/DDBJ databases">
        <title>Genomic Encyclopedia of Type Strains, Phase IV (KMG-V): Genome sequencing to study the core and pangenomes of soil and plant-associated prokaryotes.</title>
        <authorList>
            <person name="Whitman W."/>
        </authorList>
    </citation>
    <scope>NUCLEOTIDE SEQUENCE [LARGE SCALE GENOMIC DNA]</scope>
    <source>
        <strain evidence="1 2">SCZa-39</strain>
    </source>
</reference>
<organism evidence="1 2">
    <name type="scientific">Paraburkholderia unamae</name>
    <dbReference type="NCBI Taxonomy" id="219649"/>
    <lineage>
        <taxon>Bacteria</taxon>
        <taxon>Pseudomonadati</taxon>
        <taxon>Pseudomonadota</taxon>
        <taxon>Betaproteobacteria</taxon>
        <taxon>Burkholderiales</taxon>
        <taxon>Burkholderiaceae</taxon>
        <taxon>Paraburkholderia</taxon>
    </lineage>
</organism>